<keyword evidence="2" id="KW-1185">Reference proteome</keyword>
<name>A0A3M7T4I2_BRAPC</name>
<protein>
    <submittedName>
        <fullName evidence="1">Uncharacterized protein</fullName>
    </submittedName>
</protein>
<evidence type="ECO:0000313" key="2">
    <source>
        <dbReference type="Proteomes" id="UP000276133"/>
    </source>
</evidence>
<dbReference type="AlphaFoldDB" id="A0A3M7T4I2"/>
<accession>A0A3M7T4I2</accession>
<proteinExistence type="predicted"/>
<organism evidence="1 2">
    <name type="scientific">Brachionus plicatilis</name>
    <name type="common">Marine rotifer</name>
    <name type="synonym">Brachionus muelleri</name>
    <dbReference type="NCBI Taxonomy" id="10195"/>
    <lineage>
        <taxon>Eukaryota</taxon>
        <taxon>Metazoa</taxon>
        <taxon>Spiralia</taxon>
        <taxon>Gnathifera</taxon>
        <taxon>Rotifera</taxon>
        <taxon>Eurotatoria</taxon>
        <taxon>Monogononta</taxon>
        <taxon>Pseudotrocha</taxon>
        <taxon>Ploima</taxon>
        <taxon>Brachionidae</taxon>
        <taxon>Brachionus</taxon>
    </lineage>
</organism>
<dbReference type="Proteomes" id="UP000276133">
    <property type="component" value="Unassembled WGS sequence"/>
</dbReference>
<dbReference type="EMBL" id="REGN01000295">
    <property type="protein sequence ID" value="RNA42944.1"/>
    <property type="molecule type" value="Genomic_DNA"/>
</dbReference>
<sequence length="71" mass="8247">MDAKLVDTKTEYGPKLIEFFDIGRTPWSHGYNFEKKLLLKASMIKNKDTIIDKTSSGPEEVNNMIYMQYLV</sequence>
<reference evidence="1 2" key="1">
    <citation type="journal article" date="2018" name="Sci. Rep.">
        <title>Genomic signatures of local adaptation to the degree of environmental predictability in rotifers.</title>
        <authorList>
            <person name="Franch-Gras L."/>
            <person name="Hahn C."/>
            <person name="Garcia-Roger E.M."/>
            <person name="Carmona M.J."/>
            <person name="Serra M."/>
            <person name="Gomez A."/>
        </authorList>
    </citation>
    <scope>NUCLEOTIDE SEQUENCE [LARGE SCALE GENOMIC DNA]</scope>
    <source>
        <strain evidence="1">HYR1</strain>
    </source>
</reference>
<gene>
    <name evidence="1" type="ORF">BpHYR1_019026</name>
</gene>
<comment type="caution">
    <text evidence="1">The sequence shown here is derived from an EMBL/GenBank/DDBJ whole genome shotgun (WGS) entry which is preliminary data.</text>
</comment>
<evidence type="ECO:0000313" key="1">
    <source>
        <dbReference type="EMBL" id="RNA42944.1"/>
    </source>
</evidence>